<keyword evidence="4" id="KW-0032">Aminotransferase</keyword>
<dbReference type="Gene3D" id="3.40.640.10">
    <property type="entry name" value="Type I PLP-dependent aspartate aminotransferase-like (Major domain)"/>
    <property type="match status" value="1"/>
</dbReference>
<dbReference type="SUPFAM" id="SSF53383">
    <property type="entry name" value="PLP-dependent transferases"/>
    <property type="match status" value="1"/>
</dbReference>
<organism evidence="8">
    <name type="scientific">viral metagenome</name>
    <dbReference type="NCBI Taxonomy" id="1070528"/>
    <lineage>
        <taxon>unclassified sequences</taxon>
        <taxon>metagenomes</taxon>
        <taxon>organismal metagenomes</taxon>
    </lineage>
</organism>
<name>A0A6C0JG28_9ZZZZ</name>
<evidence type="ECO:0000256" key="2">
    <source>
        <dbReference type="ARBA" id="ARBA00004998"/>
    </source>
</evidence>
<comment type="cofactor">
    <cofactor evidence="1">
        <name>pyridoxal 5'-phosphate</name>
        <dbReference type="ChEBI" id="CHEBI:597326"/>
    </cofactor>
</comment>
<dbReference type="GO" id="GO:0005737">
    <property type="term" value="C:cytoplasm"/>
    <property type="evidence" value="ECO:0007669"/>
    <property type="project" value="TreeGrafter"/>
</dbReference>
<dbReference type="PANTHER" id="PTHR11986:SF18">
    <property type="entry name" value="ORNITHINE AMINOTRANSFERASE, MITOCHONDRIAL"/>
    <property type="match status" value="1"/>
</dbReference>
<evidence type="ECO:0000256" key="4">
    <source>
        <dbReference type="ARBA" id="ARBA00022576"/>
    </source>
</evidence>
<dbReference type="InterPro" id="IPR050103">
    <property type="entry name" value="Class-III_PLP-dep_AT"/>
</dbReference>
<evidence type="ECO:0000256" key="5">
    <source>
        <dbReference type="ARBA" id="ARBA00022679"/>
    </source>
</evidence>
<dbReference type="CDD" id="cd00610">
    <property type="entry name" value="OAT_like"/>
    <property type="match status" value="1"/>
</dbReference>
<dbReference type="InterPro" id="IPR010164">
    <property type="entry name" value="Orn_aminotrans"/>
</dbReference>
<proteinExistence type="predicted"/>
<dbReference type="Pfam" id="PF00202">
    <property type="entry name" value="Aminotran_3"/>
    <property type="match status" value="1"/>
</dbReference>
<dbReference type="FunFam" id="3.40.640.10:FF:000011">
    <property type="entry name" value="Ornithine aminotransferase"/>
    <property type="match status" value="1"/>
</dbReference>
<dbReference type="InterPro" id="IPR049704">
    <property type="entry name" value="Aminotrans_3_PPA_site"/>
</dbReference>
<accession>A0A6C0JG28</accession>
<dbReference type="GO" id="GO:0030170">
    <property type="term" value="F:pyridoxal phosphate binding"/>
    <property type="evidence" value="ECO:0007669"/>
    <property type="project" value="InterPro"/>
</dbReference>
<keyword evidence="6" id="KW-0663">Pyridoxal phosphate</keyword>
<dbReference type="GO" id="GO:0019544">
    <property type="term" value="P:L-arginine catabolic process to L-glutamate"/>
    <property type="evidence" value="ECO:0007669"/>
    <property type="project" value="TreeGrafter"/>
</dbReference>
<dbReference type="Gene3D" id="3.90.1150.10">
    <property type="entry name" value="Aspartate Aminotransferase, domain 1"/>
    <property type="match status" value="1"/>
</dbReference>
<evidence type="ECO:0000313" key="8">
    <source>
        <dbReference type="EMBL" id="QHU02614.1"/>
    </source>
</evidence>
<dbReference type="PROSITE" id="PS00600">
    <property type="entry name" value="AA_TRANSFER_CLASS_3"/>
    <property type="match status" value="1"/>
</dbReference>
<dbReference type="InterPro" id="IPR015424">
    <property type="entry name" value="PyrdxlP-dep_Trfase"/>
</dbReference>
<dbReference type="InterPro" id="IPR015421">
    <property type="entry name" value="PyrdxlP-dep_Trfase_major"/>
</dbReference>
<comment type="pathway">
    <text evidence="2">Amino-acid biosynthesis; L-proline biosynthesis; L-glutamate 5-semialdehyde from L-ornithine: step 1/1.</text>
</comment>
<keyword evidence="5" id="KW-0808">Transferase</keyword>
<dbReference type="InterPro" id="IPR015422">
    <property type="entry name" value="PyrdxlP-dep_Trfase_small"/>
</dbReference>
<dbReference type="AlphaFoldDB" id="A0A6C0JG28"/>
<sequence length="402" mass="44560">MLLKYLQKEMKFGAQNYKPYPIELVRGKGVHVWDSQGIKYLDFLAGYSSVNQGHCNSYIITKANVQMKSLCMTSRAFSNNVTGNYMEYICKTFNYDKVLPTNTGVEAGETAIKLARLYGYKNKGIESNKAVVLFAKQNFWGRSIAALSSSSDPMCYNHFGPYTPNLHQIPYNCVDSFKSYIKNNKNVVAFMVEPIQGEAGIIIPDRGYLKQIKGVCEEHNILLIVDEVQTGLGRTGKMLACEHDDVKPDILVLGKALSGGLMPVSAVLSNNNVMQYMKPNMHGSTFGGNPLGCAIAKASIEYTLNENLSEKSSIQGSYFRSQLAEMVKPFDFISDVRGKGLMNAIECVDDDIAEKLCTNLRNNGLLTKPTKLNTLRLTPPLIIGRSQLNSALHKINESMKAI</sequence>
<evidence type="ECO:0000256" key="7">
    <source>
        <dbReference type="ARBA" id="ARBA00030587"/>
    </source>
</evidence>
<reference evidence="8" key="1">
    <citation type="journal article" date="2020" name="Nature">
        <title>Giant virus diversity and host interactions through global metagenomics.</title>
        <authorList>
            <person name="Schulz F."/>
            <person name="Roux S."/>
            <person name="Paez-Espino D."/>
            <person name="Jungbluth S."/>
            <person name="Walsh D.A."/>
            <person name="Denef V.J."/>
            <person name="McMahon K.D."/>
            <person name="Konstantinidis K.T."/>
            <person name="Eloe-Fadrosh E.A."/>
            <person name="Kyrpides N.C."/>
            <person name="Woyke T."/>
        </authorList>
    </citation>
    <scope>NUCLEOTIDE SEQUENCE</scope>
    <source>
        <strain evidence="8">GVMAG-M-3300025880-76</strain>
    </source>
</reference>
<dbReference type="InterPro" id="IPR005814">
    <property type="entry name" value="Aminotrans_3"/>
</dbReference>
<dbReference type="NCBIfam" id="TIGR01885">
    <property type="entry name" value="Orn_aminotrans"/>
    <property type="match status" value="1"/>
</dbReference>
<evidence type="ECO:0000256" key="6">
    <source>
        <dbReference type="ARBA" id="ARBA00022898"/>
    </source>
</evidence>
<dbReference type="UniPathway" id="UPA00098">
    <property type="reaction ID" value="UER00358"/>
</dbReference>
<dbReference type="GO" id="GO:0042802">
    <property type="term" value="F:identical protein binding"/>
    <property type="evidence" value="ECO:0007669"/>
    <property type="project" value="TreeGrafter"/>
</dbReference>
<dbReference type="GO" id="GO:0010121">
    <property type="term" value="P:L-arginine catabolic process to proline via ornithine"/>
    <property type="evidence" value="ECO:0007669"/>
    <property type="project" value="TreeGrafter"/>
</dbReference>
<evidence type="ECO:0000256" key="3">
    <source>
        <dbReference type="ARBA" id="ARBA00012924"/>
    </source>
</evidence>
<dbReference type="GO" id="GO:0055129">
    <property type="term" value="P:L-proline biosynthetic process"/>
    <property type="evidence" value="ECO:0007669"/>
    <property type="project" value="UniProtKB-UniPathway"/>
</dbReference>
<evidence type="ECO:0000256" key="1">
    <source>
        <dbReference type="ARBA" id="ARBA00001933"/>
    </source>
</evidence>
<dbReference type="PIRSF" id="PIRSF000521">
    <property type="entry name" value="Transaminase_4ab_Lys_Orn"/>
    <property type="match status" value="1"/>
</dbReference>
<dbReference type="GO" id="GO:0004587">
    <property type="term" value="F:ornithine aminotransferase activity"/>
    <property type="evidence" value="ECO:0007669"/>
    <property type="project" value="UniProtKB-EC"/>
</dbReference>
<dbReference type="PANTHER" id="PTHR11986">
    <property type="entry name" value="AMINOTRANSFERASE CLASS III"/>
    <property type="match status" value="1"/>
</dbReference>
<dbReference type="EMBL" id="MN740360">
    <property type="protein sequence ID" value="QHU02614.1"/>
    <property type="molecule type" value="Genomic_DNA"/>
</dbReference>
<protein>
    <recommendedName>
        <fullName evidence="3">ornithine aminotransferase</fullName>
        <ecNumber evidence="3">2.6.1.13</ecNumber>
    </recommendedName>
    <alternativeName>
        <fullName evidence="7">Ornithine--oxo-acid aminotransferase</fullName>
    </alternativeName>
</protein>
<dbReference type="EC" id="2.6.1.13" evidence="3"/>